<evidence type="ECO:0000313" key="2">
    <source>
        <dbReference type="Proteomes" id="UP000614216"/>
    </source>
</evidence>
<keyword evidence="2" id="KW-1185">Reference proteome</keyword>
<accession>A0A937FUW8</accession>
<gene>
    <name evidence="1" type="ORF">JMN32_03655</name>
</gene>
<sequence length="34" mass="4385">MRQLTEDWIHNYNFIRLYESLNNMSPIHNVHRWR</sequence>
<organism evidence="1 2">
    <name type="scientific">Fulvivirga marina</name>
    <dbReference type="NCBI Taxonomy" id="2494733"/>
    <lineage>
        <taxon>Bacteria</taxon>
        <taxon>Pseudomonadati</taxon>
        <taxon>Bacteroidota</taxon>
        <taxon>Cytophagia</taxon>
        <taxon>Cytophagales</taxon>
        <taxon>Fulvivirgaceae</taxon>
        <taxon>Fulvivirga</taxon>
    </lineage>
</organism>
<evidence type="ECO:0000313" key="1">
    <source>
        <dbReference type="EMBL" id="MBL6445387.1"/>
    </source>
</evidence>
<comment type="caution">
    <text evidence="1">The sequence shown here is derived from an EMBL/GenBank/DDBJ whole genome shotgun (WGS) entry which is preliminary data.</text>
</comment>
<dbReference type="AlphaFoldDB" id="A0A937FUW8"/>
<protein>
    <submittedName>
        <fullName evidence="1">Uncharacterized protein</fullName>
    </submittedName>
</protein>
<proteinExistence type="predicted"/>
<name>A0A937FUW8_9BACT</name>
<dbReference type="Proteomes" id="UP000614216">
    <property type="component" value="Unassembled WGS sequence"/>
</dbReference>
<reference evidence="1" key="1">
    <citation type="submission" date="2021-01" db="EMBL/GenBank/DDBJ databases">
        <title>Fulvivirga kasyanovii gen. nov., sp nov., a novel member of the phylum Bacteroidetes isolated from seawater in a mussel farm.</title>
        <authorList>
            <person name="Zhao L.-H."/>
            <person name="Wang Z.-J."/>
        </authorList>
    </citation>
    <scope>NUCLEOTIDE SEQUENCE</scope>
    <source>
        <strain evidence="1">29W222</strain>
    </source>
</reference>
<dbReference type="EMBL" id="JAEUGD010000011">
    <property type="protein sequence ID" value="MBL6445387.1"/>
    <property type="molecule type" value="Genomic_DNA"/>
</dbReference>